<feature type="transmembrane region" description="Helical" evidence="7">
    <location>
        <begin position="130"/>
        <end position="155"/>
    </location>
</feature>
<evidence type="ECO:0000313" key="13">
    <source>
        <dbReference type="Proteomes" id="UP000094271"/>
    </source>
</evidence>
<evidence type="ECO:0000313" key="9">
    <source>
        <dbReference type="EMBL" id="ODM05687.1"/>
    </source>
</evidence>
<dbReference type="EMBL" id="MEHD01000021">
    <property type="protein sequence ID" value="ODR57787.1"/>
    <property type="molecule type" value="Genomic_DNA"/>
</dbReference>
<evidence type="ECO:0000256" key="1">
    <source>
        <dbReference type="ARBA" id="ARBA00004651"/>
    </source>
</evidence>
<dbReference type="RefSeq" id="WP_009251221.1">
    <property type="nucleotide sequence ID" value="NZ_CABMHK010000184.1"/>
</dbReference>
<keyword evidence="9" id="KW-0762">Sugar transport</keyword>
<dbReference type="PATRIC" id="fig|1432052.4.peg.1766"/>
<evidence type="ECO:0000313" key="11">
    <source>
        <dbReference type="EMBL" id="ODR57787.1"/>
    </source>
</evidence>
<feature type="transmembrane region" description="Helical" evidence="7">
    <location>
        <begin position="25"/>
        <end position="51"/>
    </location>
</feature>
<name>A0A1E3AB20_9FIRM</name>
<keyword evidence="2 7" id="KW-0813">Transport</keyword>
<keyword evidence="14" id="KW-1185">Reference proteome</keyword>
<keyword evidence="6 7" id="KW-0472">Membrane</keyword>
<accession>A0A1E3AB20</accession>
<reference evidence="10 13" key="3">
    <citation type="submission" date="2016-08" db="EMBL/GenBank/DDBJ databases">
        <authorList>
            <person name="Seilhamer J.J."/>
        </authorList>
    </citation>
    <scope>NUCLEOTIDE SEQUENCE [LARGE SCALE GENOMIC DNA]</scope>
    <source>
        <strain evidence="10 13">NML150140-1</strain>
    </source>
</reference>
<dbReference type="Gene3D" id="1.10.3720.10">
    <property type="entry name" value="MetI-like"/>
    <property type="match status" value="1"/>
</dbReference>
<dbReference type="PANTHER" id="PTHR43227:SF11">
    <property type="entry name" value="BLL4140 PROTEIN"/>
    <property type="match status" value="1"/>
</dbReference>
<reference evidence="9 12" key="1">
    <citation type="submission" date="2016-07" db="EMBL/GenBank/DDBJ databases">
        <title>Characterization of isolates of Eisenbergiella tayi derived from blood cultures, using whole genome sequencing.</title>
        <authorList>
            <person name="Burdz T."/>
            <person name="Wiebe D."/>
            <person name="Huynh C."/>
            <person name="Bernard K."/>
        </authorList>
    </citation>
    <scope>NUCLEOTIDE SEQUENCE [LARGE SCALE GENOMIC DNA]</scope>
    <source>
        <strain evidence="9 12">NML 110608</strain>
    </source>
</reference>
<evidence type="ECO:0000256" key="5">
    <source>
        <dbReference type="ARBA" id="ARBA00022989"/>
    </source>
</evidence>
<reference evidence="11 14" key="2">
    <citation type="submission" date="2016-08" db="EMBL/GenBank/DDBJ databases">
        <title>Characterization of Isolates of Eisenbergiella tayi Derived from Blood Cultures, Using Whole Genome Sequencing.</title>
        <authorList>
            <person name="Bernier A.-M."/>
            <person name="Burdz T."/>
            <person name="Wiebe D."/>
            <person name="Bernard K."/>
        </authorList>
    </citation>
    <scope>NUCLEOTIDE SEQUENCE [LARGE SCALE GENOMIC DNA]</scope>
    <source>
        <strain evidence="11 14">NML120146</strain>
    </source>
</reference>
<feature type="transmembrane region" description="Helical" evidence="7">
    <location>
        <begin position="220"/>
        <end position="244"/>
    </location>
</feature>
<dbReference type="AlphaFoldDB" id="A0A1E3AB20"/>
<comment type="similarity">
    <text evidence="7">Belongs to the binding-protein-dependent transport system permease family.</text>
</comment>
<gene>
    <name evidence="9" type="primary">yteP_22</name>
    <name evidence="10" type="ORF">BEI59_24215</name>
    <name evidence="9" type="ORF">BEI61_01576</name>
    <name evidence="11" type="ORF">BEI63_10820</name>
</gene>
<evidence type="ECO:0000256" key="2">
    <source>
        <dbReference type="ARBA" id="ARBA00022448"/>
    </source>
</evidence>
<dbReference type="GO" id="GO:0005886">
    <property type="term" value="C:plasma membrane"/>
    <property type="evidence" value="ECO:0007669"/>
    <property type="project" value="UniProtKB-SubCell"/>
</dbReference>
<evidence type="ECO:0000256" key="7">
    <source>
        <dbReference type="RuleBase" id="RU363032"/>
    </source>
</evidence>
<feature type="domain" description="ABC transmembrane type-1" evidence="8">
    <location>
        <begin position="84"/>
        <end position="301"/>
    </location>
</feature>
<evidence type="ECO:0000256" key="4">
    <source>
        <dbReference type="ARBA" id="ARBA00022692"/>
    </source>
</evidence>
<dbReference type="GO" id="GO:0055085">
    <property type="term" value="P:transmembrane transport"/>
    <property type="evidence" value="ECO:0007669"/>
    <property type="project" value="InterPro"/>
</dbReference>
<feature type="transmembrane region" description="Helical" evidence="7">
    <location>
        <begin position="285"/>
        <end position="305"/>
    </location>
</feature>
<dbReference type="Proteomes" id="UP000094271">
    <property type="component" value="Unassembled WGS sequence"/>
</dbReference>
<dbReference type="InterPro" id="IPR035906">
    <property type="entry name" value="MetI-like_sf"/>
</dbReference>
<dbReference type="Proteomes" id="UP000094869">
    <property type="component" value="Unassembled WGS sequence"/>
</dbReference>
<feature type="transmembrane region" description="Helical" evidence="7">
    <location>
        <begin position="88"/>
        <end position="109"/>
    </location>
</feature>
<feature type="transmembrane region" description="Helical" evidence="7">
    <location>
        <begin position="175"/>
        <end position="199"/>
    </location>
</feature>
<evidence type="ECO:0000259" key="8">
    <source>
        <dbReference type="PROSITE" id="PS50928"/>
    </source>
</evidence>
<keyword evidence="4 7" id="KW-0812">Transmembrane</keyword>
<dbReference type="Pfam" id="PF00528">
    <property type="entry name" value="BPD_transp_1"/>
    <property type="match status" value="1"/>
</dbReference>
<evidence type="ECO:0000313" key="12">
    <source>
        <dbReference type="Proteomes" id="UP000094067"/>
    </source>
</evidence>
<evidence type="ECO:0000256" key="6">
    <source>
        <dbReference type="ARBA" id="ARBA00023136"/>
    </source>
</evidence>
<evidence type="ECO:0000313" key="14">
    <source>
        <dbReference type="Proteomes" id="UP000094869"/>
    </source>
</evidence>
<evidence type="ECO:0000256" key="3">
    <source>
        <dbReference type="ARBA" id="ARBA00022475"/>
    </source>
</evidence>
<keyword evidence="5 7" id="KW-1133">Transmembrane helix</keyword>
<proteinExistence type="inferred from homology"/>
<dbReference type="PROSITE" id="PS50928">
    <property type="entry name" value="ABC_TM1"/>
    <property type="match status" value="1"/>
</dbReference>
<organism evidence="9 12">
    <name type="scientific">Eisenbergiella tayi</name>
    <dbReference type="NCBI Taxonomy" id="1432052"/>
    <lineage>
        <taxon>Bacteria</taxon>
        <taxon>Bacillati</taxon>
        <taxon>Bacillota</taxon>
        <taxon>Clostridia</taxon>
        <taxon>Lachnospirales</taxon>
        <taxon>Lachnospiraceae</taxon>
        <taxon>Eisenbergiella</taxon>
    </lineage>
</organism>
<sequence>MDMTGKKKTARHAELVKQVKKNIPFYLFLAPALILVIIFCYFPMWGIVIAFKDYKMARGILGSEWVGLFHFKKIFSDPNFYRVLGNTIKISVLTLVTSFPVTIVFALLVNEIMNMKFKRVVQTITYMPHFLSWVVVGAFVYQMLSPSSGIVNAVLIRLGILDKPVFFMVQQNMFVPIYLLTNLWKSTGYSIVIYLATISGIDPQLYDSAAIDGANRLHKVLYITLPALFPTMCTLLILNVGSLISVGFDPIFNLYNDATYPVADVISTYVYRKGMVDSQYDLSTAVGLFQNVISLVLVLGANWFARKANPDYRII</sequence>
<dbReference type="CDD" id="cd06261">
    <property type="entry name" value="TM_PBP2"/>
    <property type="match status" value="1"/>
</dbReference>
<comment type="subcellular location">
    <subcellularLocation>
        <location evidence="1 7">Cell membrane</location>
        <topology evidence="1 7">Multi-pass membrane protein</topology>
    </subcellularLocation>
</comment>
<evidence type="ECO:0000313" key="10">
    <source>
        <dbReference type="EMBL" id="ODR46886.1"/>
    </source>
</evidence>
<dbReference type="InterPro" id="IPR050809">
    <property type="entry name" value="UgpAE/MalFG_permease"/>
</dbReference>
<dbReference type="InterPro" id="IPR000515">
    <property type="entry name" value="MetI-like"/>
</dbReference>
<dbReference type="SUPFAM" id="SSF161098">
    <property type="entry name" value="MetI-like"/>
    <property type="match status" value="1"/>
</dbReference>
<dbReference type="EMBL" id="MCGH01000002">
    <property type="protein sequence ID" value="ODM05687.1"/>
    <property type="molecule type" value="Genomic_DNA"/>
</dbReference>
<keyword evidence="3" id="KW-1003">Cell membrane</keyword>
<dbReference type="Proteomes" id="UP000094067">
    <property type="component" value="Unassembled WGS sequence"/>
</dbReference>
<dbReference type="EMBL" id="MEHA01000022">
    <property type="protein sequence ID" value="ODR46886.1"/>
    <property type="molecule type" value="Genomic_DNA"/>
</dbReference>
<protein>
    <submittedName>
        <fullName evidence="10">Protein lplB</fullName>
    </submittedName>
    <submittedName>
        <fullName evidence="9">Putative multiple-sugar transport system permease YteP</fullName>
    </submittedName>
</protein>
<dbReference type="PANTHER" id="PTHR43227">
    <property type="entry name" value="BLL4140 PROTEIN"/>
    <property type="match status" value="1"/>
</dbReference>
<comment type="caution">
    <text evidence="9">The sequence shown here is derived from an EMBL/GenBank/DDBJ whole genome shotgun (WGS) entry which is preliminary data.</text>
</comment>